<feature type="transmembrane region" description="Helical" evidence="1">
    <location>
        <begin position="12"/>
        <end position="28"/>
    </location>
</feature>
<dbReference type="EMBL" id="BMJN01000017">
    <property type="protein sequence ID" value="GGE31894.1"/>
    <property type="molecule type" value="Genomic_DNA"/>
</dbReference>
<organism evidence="2 3">
    <name type="scientific">Streptococcus himalayensis</name>
    <dbReference type="NCBI Taxonomy" id="1888195"/>
    <lineage>
        <taxon>Bacteria</taxon>
        <taxon>Bacillati</taxon>
        <taxon>Bacillota</taxon>
        <taxon>Bacilli</taxon>
        <taxon>Lactobacillales</taxon>
        <taxon>Streptococcaceae</taxon>
        <taxon>Streptococcus</taxon>
    </lineage>
</organism>
<evidence type="ECO:0000256" key="1">
    <source>
        <dbReference type="SAM" id="Phobius"/>
    </source>
</evidence>
<keyword evidence="1" id="KW-1133">Transmembrane helix</keyword>
<dbReference type="Proteomes" id="UP000660801">
    <property type="component" value="Unassembled WGS sequence"/>
</dbReference>
<dbReference type="AlphaFoldDB" id="A0A917EEV5"/>
<protein>
    <submittedName>
        <fullName evidence="2">Uncharacterized protein</fullName>
    </submittedName>
</protein>
<evidence type="ECO:0000313" key="2">
    <source>
        <dbReference type="EMBL" id="GGE31894.1"/>
    </source>
</evidence>
<name>A0A917EEV5_9STRE</name>
<gene>
    <name evidence="2" type="ORF">GCM10011510_11480</name>
</gene>
<proteinExistence type="predicted"/>
<keyword evidence="3" id="KW-1185">Reference proteome</keyword>
<evidence type="ECO:0000313" key="3">
    <source>
        <dbReference type="Proteomes" id="UP000660801"/>
    </source>
</evidence>
<feature type="transmembrane region" description="Helical" evidence="1">
    <location>
        <begin position="69"/>
        <end position="88"/>
    </location>
</feature>
<accession>A0A917EEV5</accession>
<feature type="transmembrane region" description="Helical" evidence="1">
    <location>
        <begin position="40"/>
        <end position="62"/>
    </location>
</feature>
<keyword evidence="1" id="KW-0812">Transmembrane</keyword>
<sequence>MTLLQFLKQRFHYLIYLGFFLWIGGFFFEPTHLIPHYQGAFRWGGFLVFQLLPAMGLISLILSILFRKWGYAILSLCLIFAFPITLLLCGGGL</sequence>
<reference evidence="2" key="2">
    <citation type="submission" date="2020-09" db="EMBL/GenBank/DDBJ databases">
        <authorList>
            <person name="Sun Q."/>
            <person name="Zhou Y."/>
        </authorList>
    </citation>
    <scope>NUCLEOTIDE SEQUENCE</scope>
    <source>
        <strain evidence="2">CGMCC 1.15533</strain>
    </source>
</reference>
<reference evidence="2" key="1">
    <citation type="journal article" date="2014" name="Int. J. Syst. Evol. Microbiol.">
        <title>Complete genome sequence of Corynebacterium casei LMG S-19264T (=DSM 44701T), isolated from a smear-ripened cheese.</title>
        <authorList>
            <consortium name="US DOE Joint Genome Institute (JGI-PGF)"/>
            <person name="Walter F."/>
            <person name="Albersmeier A."/>
            <person name="Kalinowski J."/>
            <person name="Ruckert C."/>
        </authorList>
    </citation>
    <scope>NUCLEOTIDE SEQUENCE</scope>
    <source>
        <strain evidence="2">CGMCC 1.15533</strain>
    </source>
</reference>
<keyword evidence="1" id="KW-0472">Membrane</keyword>
<dbReference type="RefSeq" id="WP_068993712.1">
    <property type="nucleotide sequence ID" value="NZ_BMJN01000017.1"/>
</dbReference>
<comment type="caution">
    <text evidence="2">The sequence shown here is derived from an EMBL/GenBank/DDBJ whole genome shotgun (WGS) entry which is preliminary data.</text>
</comment>